<dbReference type="PANTHER" id="PTHR37486:SF1">
    <property type="entry name" value="STRINGENT STARVATION PROTEIN B"/>
    <property type="match status" value="1"/>
</dbReference>
<dbReference type="GO" id="GO:0005840">
    <property type="term" value="C:ribosome"/>
    <property type="evidence" value="ECO:0007669"/>
    <property type="project" value="TreeGrafter"/>
</dbReference>
<dbReference type="InterPro" id="IPR007481">
    <property type="entry name" value="SspB"/>
</dbReference>
<dbReference type="AlphaFoldDB" id="A0A1Z4VTE7"/>
<dbReference type="GO" id="GO:0045732">
    <property type="term" value="P:positive regulation of protein catabolic process"/>
    <property type="evidence" value="ECO:0007669"/>
    <property type="project" value="TreeGrafter"/>
</dbReference>
<evidence type="ECO:0000256" key="1">
    <source>
        <dbReference type="SAM" id="MobiDB-lite"/>
    </source>
</evidence>
<proteinExistence type="predicted"/>
<protein>
    <submittedName>
        <fullName evidence="2">Stringent starvation protein B</fullName>
    </submittedName>
</protein>
<dbReference type="InterPro" id="IPR036760">
    <property type="entry name" value="SspB-like_sf"/>
</dbReference>
<dbReference type="PIRSF" id="PIRSF005276">
    <property type="entry name" value="SspB"/>
    <property type="match status" value="1"/>
</dbReference>
<accession>A0A1Z4VTE7</accession>
<dbReference type="Gene3D" id="2.30.30.220">
    <property type="entry name" value="SspB-like"/>
    <property type="match status" value="1"/>
</dbReference>
<evidence type="ECO:0000313" key="3">
    <source>
        <dbReference type="Proteomes" id="UP000218765"/>
    </source>
</evidence>
<organism evidence="2 3">
    <name type="scientific">Thiohalobacter thiocyanaticus</name>
    <dbReference type="NCBI Taxonomy" id="585455"/>
    <lineage>
        <taxon>Bacteria</taxon>
        <taxon>Pseudomonadati</taxon>
        <taxon>Pseudomonadota</taxon>
        <taxon>Gammaproteobacteria</taxon>
        <taxon>Thiohalobacterales</taxon>
        <taxon>Thiohalobacteraceae</taxon>
        <taxon>Thiohalobacter</taxon>
    </lineage>
</organism>
<dbReference type="Pfam" id="PF04386">
    <property type="entry name" value="SspB"/>
    <property type="match status" value="1"/>
</dbReference>
<dbReference type="EMBL" id="AP018052">
    <property type="protein sequence ID" value="BAZ94911.1"/>
    <property type="molecule type" value="Genomic_DNA"/>
</dbReference>
<name>A0A1Z4VTE7_9GAMM</name>
<evidence type="ECO:0000313" key="2">
    <source>
        <dbReference type="EMBL" id="BAZ94911.1"/>
    </source>
</evidence>
<dbReference type="PANTHER" id="PTHR37486">
    <property type="entry name" value="STRINGENT STARVATION PROTEIN B"/>
    <property type="match status" value="1"/>
</dbReference>
<dbReference type="SUPFAM" id="SSF101738">
    <property type="entry name" value="SspB-like"/>
    <property type="match status" value="1"/>
</dbReference>
<dbReference type="KEGG" id="ttc:FOKN1_2540"/>
<dbReference type="GO" id="GO:0005829">
    <property type="term" value="C:cytosol"/>
    <property type="evidence" value="ECO:0007669"/>
    <property type="project" value="TreeGrafter"/>
</dbReference>
<dbReference type="NCBIfam" id="NF008769">
    <property type="entry name" value="PRK11798.2-5"/>
    <property type="match status" value="1"/>
</dbReference>
<keyword evidence="3" id="KW-1185">Reference proteome</keyword>
<reference evidence="2 3" key="1">
    <citation type="submission" date="2017-05" db="EMBL/GenBank/DDBJ databases">
        <title>Thiocyanate degradation by Thiohalobacter thiocyanaticus FOKN1.</title>
        <authorList>
            <person name="Oshiki M."/>
            <person name="Fukushima T."/>
            <person name="Kawano S."/>
            <person name="Nakagawa J."/>
        </authorList>
    </citation>
    <scope>NUCLEOTIDE SEQUENCE [LARGE SCALE GENOMIC DNA]</scope>
    <source>
        <strain evidence="2 3">FOKN1</strain>
    </source>
</reference>
<dbReference type="Proteomes" id="UP000218765">
    <property type="component" value="Chromosome"/>
</dbReference>
<gene>
    <name evidence="2" type="ORF">FOKN1_2540</name>
</gene>
<feature type="region of interest" description="Disordered" evidence="1">
    <location>
        <begin position="101"/>
        <end position="136"/>
    </location>
</feature>
<sequence length="136" mass="14948">MEDMSPSRPYLIRAINDWIIDNGQTPYLLINADYPGVEVPQQFVDEGKIVLNINPTAVAGLELGNEYILFSARFQGRAWEIVIPLPAVLAIYAQENGRGMMFNEDEYGPEPPDGGGGPDQGKSVDDKGRPSLKVVK</sequence>